<feature type="repeat" description="ANK" evidence="3">
    <location>
        <begin position="288"/>
        <end position="320"/>
    </location>
</feature>
<dbReference type="PROSITE" id="PS50088">
    <property type="entry name" value="ANK_REPEAT"/>
    <property type="match status" value="2"/>
</dbReference>
<feature type="region of interest" description="Disordered" evidence="4">
    <location>
        <begin position="1"/>
        <end position="24"/>
    </location>
</feature>
<dbReference type="EMBL" id="JAHLJV010000099">
    <property type="protein sequence ID" value="KAK1573064.1"/>
    <property type="molecule type" value="Genomic_DNA"/>
</dbReference>
<organism evidence="6 7">
    <name type="scientific">Colletotrichum navitas</name>
    <dbReference type="NCBI Taxonomy" id="681940"/>
    <lineage>
        <taxon>Eukaryota</taxon>
        <taxon>Fungi</taxon>
        <taxon>Dikarya</taxon>
        <taxon>Ascomycota</taxon>
        <taxon>Pezizomycotina</taxon>
        <taxon>Sordariomycetes</taxon>
        <taxon>Hypocreomycetidae</taxon>
        <taxon>Glomerellales</taxon>
        <taxon>Glomerellaceae</taxon>
        <taxon>Colletotrichum</taxon>
        <taxon>Colletotrichum graminicola species complex</taxon>
    </lineage>
</organism>
<feature type="region of interest" description="Disordered" evidence="4">
    <location>
        <begin position="190"/>
        <end position="279"/>
    </location>
</feature>
<dbReference type="PANTHER" id="PTHR24123:SF33">
    <property type="entry name" value="PROTEIN HOS4"/>
    <property type="match status" value="1"/>
</dbReference>
<dbReference type="InterPro" id="IPR051165">
    <property type="entry name" value="Multifunctional_ANK_Repeat"/>
</dbReference>
<evidence type="ECO:0000259" key="5">
    <source>
        <dbReference type="PROSITE" id="PS00036"/>
    </source>
</evidence>
<dbReference type="AlphaFoldDB" id="A0AAD8PNG8"/>
<reference evidence="6" key="1">
    <citation type="submission" date="2021-06" db="EMBL/GenBank/DDBJ databases">
        <title>Comparative genomics, transcriptomics and evolutionary studies reveal genomic signatures of adaptation to plant cell wall in hemibiotrophic fungi.</title>
        <authorList>
            <consortium name="DOE Joint Genome Institute"/>
            <person name="Baroncelli R."/>
            <person name="Diaz J.F."/>
            <person name="Benocci T."/>
            <person name="Peng M."/>
            <person name="Battaglia E."/>
            <person name="Haridas S."/>
            <person name="Andreopoulos W."/>
            <person name="Labutti K."/>
            <person name="Pangilinan J."/>
            <person name="Floch G.L."/>
            <person name="Makela M.R."/>
            <person name="Henrissat B."/>
            <person name="Grigoriev I.V."/>
            <person name="Crouch J.A."/>
            <person name="De Vries R.P."/>
            <person name="Sukno S.A."/>
            <person name="Thon M.R."/>
        </authorList>
    </citation>
    <scope>NUCLEOTIDE SEQUENCE</scope>
    <source>
        <strain evidence="6">CBS 125086</strain>
    </source>
</reference>
<dbReference type="SMART" id="SM00248">
    <property type="entry name" value="ANK"/>
    <property type="match status" value="4"/>
</dbReference>
<dbReference type="InterPro" id="IPR046347">
    <property type="entry name" value="bZIP_sf"/>
</dbReference>
<dbReference type="SUPFAM" id="SSF57959">
    <property type="entry name" value="Leucine zipper domain"/>
    <property type="match status" value="1"/>
</dbReference>
<dbReference type="GO" id="GO:0003700">
    <property type="term" value="F:DNA-binding transcription factor activity"/>
    <property type="evidence" value="ECO:0007669"/>
    <property type="project" value="InterPro"/>
</dbReference>
<evidence type="ECO:0000313" key="6">
    <source>
        <dbReference type="EMBL" id="KAK1573064.1"/>
    </source>
</evidence>
<evidence type="ECO:0000256" key="3">
    <source>
        <dbReference type="PROSITE-ProRule" id="PRU00023"/>
    </source>
</evidence>
<accession>A0AAD8PNG8</accession>
<dbReference type="RefSeq" id="XP_060408755.1">
    <property type="nucleotide sequence ID" value="XM_060562362.1"/>
</dbReference>
<evidence type="ECO:0000256" key="2">
    <source>
        <dbReference type="ARBA" id="ARBA00023043"/>
    </source>
</evidence>
<evidence type="ECO:0000313" key="7">
    <source>
        <dbReference type="Proteomes" id="UP001230504"/>
    </source>
</evidence>
<gene>
    <name evidence="6" type="ORF">LY79DRAFT_641944</name>
</gene>
<dbReference type="PROSITE" id="PS50297">
    <property type="entry name" value="ANK_REP_REGION"/>
    <property type="match status" value="2"/>
</dbReference>
<dbReference type="InterPro" id="IPR002110">
    <property type="entry name" value="Ankyrin_rpt"/>
</dbReference>
<evidence type="ECO:0000256" key="1">
    <source>
        <dbReference type="ARBA" id="ARBA00022737"/>
    </source>
</evidence>
<dbReference type="PANTHER" id="PTHR24123">
    <property type="entry name" value="ANKYRIN REPEAT-CONTAINING"/>
    <property type="match status" value="1"/>
</dbReference>
<keyword evidence="7" id="KW-1185">Reference proteome</keyword>
<comment type="caution">
    <text evidence="6">The sequence shown here is derived from an EMBL/GenBank/DDBJ whole genome shotgun (WGS) entry which is preliminary data.</text>
</comment>
<dbReference type="Gene3D" id="1.25.40.20">
    <property type="entry name" value="Ankyrin repeat-containing domain"/>
    <property type="match status" value="1"/>
</dbReference>
<feature type="domain" description="BZIP" evidence="5">
    <location>
        <begin position="20"/>
        <end position="35"/>
    </location>
</feature>
<keyword evidence="2 3" id="KW-0040">ANK repeat</keyword>
<sequence>MPMTRRKEKSQAQIEHVNERRRTQNRIAQRRYRERQKQFLENAHKMLLAHEAMQKQCHMIEQSSYSSWLDTSLEASSSIDLEHCLDIVPAKTQQSSIQIGTSGRNASVAYGSKLGDLDLDLDFRVPGVDMPGPAQARTPPAPSNDTIYVRANEPQAGKDTSPRAEVVATFTPVSPSDFFQFSSSPGSDTFDPLLGVSTESLGEPSTNVGINTPSTSQCTTSPSGLGESRRLSAHTSPNPLDSADQSGPTEEDAAFSLKSQLARRPSASGHHDGPATAGRHLSLVDDDEWSTPLLAAAARGHVQIVKLLAQNGADLERKSKSGKSSLFWAVEMRQMETVKCCLDLGANLGAVQDESGLGLFHSAVLKDDISLLTVLLECCANLGENGRKWVHMKDQQNRTPLYLAAELGKTEIAELFVKAGADVNQR</sequence>
<proteinExistence type="predicted"/>
<protein>
    <submittedName>
        <fullName evidence="6">Ankyrin repeat-containing domain protein</fullName>
    </submittedName>
</protein>
<dbReference type="Pfam" id="PF12796">
    <property type="entry name" value="Ank_2"/>
    <property type="match status" value="1"/>
</dbReference>
<dbReference type="Proteomes" id="UP001230504">
    <property type="component" value="Unassembled WGS sequence"/>
</dbReference>
<dbReference type="CDD" id="cd14688">
    <property type="entry name" value="bZIP_YAP"/>
    <property type="match status" value="1"/>
</dbReference>
<keyword evidence="1" id="KW-0677">Repeat</keyword>
<feature type="compositionally biased region" description="Polar residues" evidence="4">
    <location>
        <begin position="233"/>
        <end position="248"/>
    </location>
</feature>
<feature type="compositionally biased region" description="Low complexity" evidence="4">
    <location>
        <begin position="212"/>
        <end position="223"/>
    </location>
</feature>
<feature type="compositionally biased region" description="Polar residues" evidence="4">
    <location>
        <begin position="197"/>
        <end position="211"/>
    </location>
</feature>
<dbReference type="Pfam" id="PF00023">
    <property type="entry name" value="Ank"/>
    <property type="match status" value="1"/>
</dbReference>
<dbReference type="SUPFAM" id="SSF48403">
    <property type="entry name" value="Ankyrin repeat"/>
    <property type="match status" value="1"/>
</dbReference>
<feature type="repeat" description="ANK" evidence="3">
    <location>
        <begin position="396"/>
        <end position="426"/>
    </location>
</feature>
<dbReference type="InterPro" id="IPR004827">
    <property type="entry name" value="bZIP"/>
</dbReference>
<dbReference type="InterPro" id="IPR036770">
    <property type="entry name" value="Ankyrin_rpt-contain_sf"/>
</dbReference>
<dbReference type="GeneID" id="85446602"/>
<dbReference type="PROSITE" id="PS00036">
    <property type="entry name" value="BZIP_BASIC"/>
    <property type="match status" value="1"/>
</dbReference>
<evidence type="ECO:0000256" key="4">
    <source>
        <dbReference type="SAM" id="MobiDB-lite"/>
    </source>
</evidence>
<name>A0AAD8PNG8_9PEZI</name>